<keyword evidence="11" id="KW-0227">DNA damage</keyword>
<keyword evidence="11" id="KW-0234">DNA repair</keyword>
<feature type="site" description="Interaction with DNA substrate" evidence="10">
    <location>
        <position position="248"/>
    </location>
</feature>
<feature type="binding site" evidence="9">
    <location>
        <position position="248"/>
    </location>
    <ligand>
        <name>Mg(2+)</name>
        <dbReference type="ChEBI" id="CHEBI:18420"/>
        <label>1</label>
    </ligand>
</feature>
<keyword evidence="7 9" id="KW-0460">Magnesium</keyword>
<sequence length="257" mass="29231">RKSNFKITSWNVNGLRAWLKNNSKSFVSKEDPDVFCIQETKCALADIPKEAKLAGYHCYWNSAEQKGYSGVGLCSKKEPIKVSYGMGNKEHDKEGRVITAEYEDFHLVTSYVPNSGRGLPRLGYRQQWNKDFLSYLKKLDEIKPVILCGDLNVAHKDIDLANPKTNTRTAGFTKEERADFTTLLGEGFKDTFRELYPDKKSAYTFWSYMGGARAKNVGWRLDYFVVSDRLVPKVCDSIIRSRVMGSDHCPLSLLLSI</sequence>
<dbReference type="GO" id="GO:0006284">
    <property type="term" value="P:base-excision repair"/>
    <property type="evidence" value="ECO:0000318"/>
    <property type="project" value="GO_Central"/>
</dbReference>
<dbReference type="GO" id="GO:0003906">
    <property type="term" value="F:DNA-(apurinic or apyrimidinic site) endonuclease activity"/>
    <property type="evidence" value="ECO:0000318"/>
    <property type="project" value="GO_Central"/>
</dbReference>
<evidence type="ECO:0000256" key="9">
    <source>
        <dbReference type="PIRSR" id="PIRSR604808-2"/>
    </source>
</evidence>
<dbReference type="InterPro" id="IPR020847">
    <property type="entry name" value="AP_endonuclease_F1_BS"/>
</dbReference>
<evidence type="ECO:0000256" key="10">
    <source>
        <dbReference type="PIRSR" id="PIRSR604808-3"/>
    </source>
</evidence>
<dbReference type="Proteomes" id="UP000001593">
    <property type="component" value="Unassembled WGS sequence"/>
</dbReference>
<dbReference type="Gene3D" id="3.60.10.10">
    <property type="entry name" value="Endonuclease/exonuclease/phosphatase"/>
    <property type="match status" value="1"/>
</dbReference>
<name>A7SRZ2_NEMVE</name>
<dbReference type="InterPro" id="IPR004808">
    <property type="entry name" value="AP_endonuc_1"/>
</dbReference>
<dbReference type="GO" id="GO:0003677">
    <property type="term" value="F:DNA binding"/>
    <property type="evidence" value="ECO:0007669"/>
    <property type="project" value="InterPro"/>
</dbReference>
<reference evidence="13 14" key="1">
    <citation type="journal article" date="2007" name="Science">
        <title>Sea anemone genome reveals ancestral eumetazoan gene repertoire and genomic organization.</title>
        <authorList>
            <person name="Putnam N.H."/>
            <person name="Srivastava M."/>
            <person name="Hellsten U."/>
            <person name="Dirks B."/>
            <person name="Chapman J."/>
            <person name="Salamov A."/>
            <person name="Terry A."/>
            <person name="Shapiro H."/>
            <person name="Lindquist E."/>
            <person name="Kapitonov V.V."/>
            <person name="Jurka J."/>
            <person name="Genikhovich G."/>
            <person name="Grigoriev I.V."/>
            <person name="Lucas S.M."/>
            <person name="Steele R.E."/>
            <person name="Finnerty J.R."/>
            <person name="Technau U."/>
            <person name="Martindale M.Q."/>
            <person name="Rokhsar D.S."/>
        </authorList>
    </citation>
    <scope>NUCLEOTIDE SEQUENCE [LARGE SCALE GENOMIC DNA]</scope>
    <source>
        <strain evidence="14">CH2 X CH6</strain>
    </source>
</reference>
<feature type="non-terminal residue" evidence="13">
    <location>
        <position position="1"/>
    </location>
</feature>
<feature type="site" description="Important for catalytic activity" evidence="10">
    <location>
        <position position="222"/>
    </location>
</feature>
<dbReference type="eggNOG" id="KOG1294">
    <property type="taxonomic scope" value="Eukaryota"/>
</dbReference>
<proteinExistence type="inferred from homology"/>
<keyword evidence="6" id="KW-0378">Hydrolase</keyword>
<dbReference type="PhylomeDB" id="A7SRZ2"/>
<evidence type="ECO:0000256" key="2">
    <source>
        <dbReference type="ARBA" id="ARBA00001936"/>
    </source>
</evidence>
<keyword evidence="9" id="KW-0464">Manganese</keyword>
<dbReference type="Pfam" id="PF03372">
    <property type="entry name" value="Exo_endo_phos"/>
    <property type="match status" value="1"/>
</dbReference>
<dbReference type="GO" id="GO:0005634">
    <property type="term" value="C:nucleus"/>
    <property type="evidence" value="ECO:0000318"/>
    <property type="project" value="GO_Central"/>
</dbReference>
<feature type="active site" description="Proton donor/acceptor" evidence="8">
    <location>
        <position position="150"/>
    </location>
</feature>
<dbReference type="CDD" id="cd09087">
    <property type="entry name" value="Ape1-like_AP-endo"/>
    <property type="match status" value="1"/>
</dbReference>
<feature type="binding site" evidence="9">
    <location>
        <position position="11"/>
    </location>
    <ligand>
        <name>Mg(2+)</name>
        <dbReference type="ChEBI" id="CHEBI:18420"/>
        <label>1</label>
    </ligand>
</feature>
<feature type="binding site" evidence="9">
    <location>
        <position position="152"/>
    </location>
    <ligand>
        <name>Mg(2+)</name>
        <dbReference type="ChEBI" id="CHEBI:18420"/>
        <label>1</label>
    </ligand>
</feature>
<dbReference type="HOGENOM" id="CLU_027539_1_3_1"/>
<feature type="binding site" evidence="9">
    <location>
        <position position="150"/>
    </location>
    <ligand>
        <name>Mg(2+)</name>
        <dbReference type="ChEBI" id="CHEBI:18420"/>
        <label>1</label>
    </ligand>
</feature>
<dbReference type="InterPro" id="IPR036691">
    <property type="entry name" value="Endo/exonu/phosph_ase_sf"/>
</dbReference>
<dbReference type="FunFam" id="3.60.10.10:FF:000026">
    <property type="entry name" value="Exodeoxyribonuclease III"/>
    <property type="match status" value="1"/>
</dbReference>
<dbReference type="NCBIfam" id="TIGR00195">
    <property type="entry name" value="exoDNase_III"/>
    <property type="match status" value="1"/>
</dbReference>
<comment type="cofactor">
    <cofactor evidence="2">
        <name>Mn(2+)</name>
        <dbReference type="ChEBI" id="CHEBI:29035"/>
    </cofactor>
</comment>
<evidence type="ECO:0000256" key="4">
    <source>
        <dbReference type="ARBA" id="ARBA00012115"/>
    </source>
</evidence>
<gene>
    <name evidence="13" type="ORF">NEMVEDRAFT_v1g129266</name>
</gene>
<keyword evidence="14" id="KW-1185">Reference proteome</keyword>
<comment type="cofactor">
    <cofactor evidence="9 11">
        <name>Mg(2+)</name>
        <dbReference type="ChEBI" id="CHEBI:18420"/>
    </cofactor>
    <cofactor evidence="9 11">
        <name>Mn(2+)</name>
        <dbReference type="ChEBI" id="CHEBI:29035"/>
    </cofactor>
    <text evidence="9 11">Probably binds two magnesium or manganese ions per subunit.</text>
</comment>
<evidence type="ECO:0000256" key="5">
    <source>
        <dbReference type="ARBA" id="ARBA00022723"/>
    </source>
</evidence>
<comment type="catalytic activity">
    <reaction evidence="1">
        <text>Exonucleolytic cleavage in the 3'- to 5'-direction to yield nucleoside 5'-phosphates.</text>
        <dbReference type="EC" id="3.1.11.2"/>
    </reaction>
</comment>
<evidence type="ECO:0000256" key="8">
    <source>
        <dbReference type="PIRSR" id="PIRSR604808-1"/>
    </source>
</evidence>
<dbReference type="PROSITE" id="PS00726">
    <property type="entry name" value="AP_NUCLEASE_F1_1"/>
    <property type="match status" value="1"/>
</dbReference>
<feature type="binding site" evidence="9">
    <location>
        <position position="247"/>
    </location>
    <ligand>
        <name>Mg(2+)</name>
        <dbReference type="ChEBI" id="CHEBI:18420"/>
        <label>1</label>
    </ligand>
</feature>
<evidence type="ECO:0000313" key="14">
    <source>
        <dbReference type="Proteomes" id="UP000001593"/>
    </source>
</evidence>
<dbReference type="GO" id="GO:0008081">
    <property type="term" value="F:phosphoric diester hydrolase activity"/>
    <property type="evidence" value="ECO:0000318"/>
    <property type="project" value="GO_Central"/>
</dbReference>
<dbReference type="InParanoid" id="A7SRZ2"/>
<feature type="active site" evidence="8">
    <location>
        <position position="111"/>
    </location>
</feature>
<dbReference type="InterPro" id="IPR005135">
    <property type="entry name" value="Endo/exonuclease/phosphatase"/>
</dbReference>
<dbReference type="GO" id="GO:0008311">
    <property type="term" value="F:double-stranded DNA 3'-5' DNA exonuclease activity"/>
    <property type="evidence" value="ECO:0000318"/>
    <property type="project" value="GO_Central"/>
</dbReference>
<evidence type="ECO:0000256" key="1">
    <source>
        <dbReference type="ARBA" id="ARBA00000493"/>
    </source>
</evidence>
<dbReference type="EC" id="3.1.11.2" evidence="4"/>
<dbReference type="OMA" id="YEVAHVG"/>
<dbReference type="EMBL" id="DS469769">
    <property type="protein sequence ID" value="EDO33512.1"/>
    <property type="molecule type" value="Genomic_DNA"/>
</dbReference>
<organism evidence="13 14">
    <name type="scientific">Nematostella vectensis</name>
    <name type="common">Starlet sea anemone</name>
    <dbReference type="NCBI Taxonomy" id="45351"/>
    <lineage>
        <taxon>Eukaryota</taxon>
        <taxon>Metazoa</taxon>
        <taxon>Cnidaria</taxon>
        <taxon>Anthozoa</taxon>
        <taxon>Hexacorallia</taxon>
        <taxon>Actiniaria</taxon>
        <taxon>Edwardsiidae</taxon>
        <taxon>Nematostella</taxon>
    </lineage>
</organism>
<accession>A7SRZ2</accession>
<dbReference type="PANTHER" id="PTHR22748">
    <property type="entry name" value="AP ENDONUCLEASE"/>
    <property type="match status" value="1"/>
</dbReference>
<dbReference type="STRING" id="45351.A7SRZ2"/>
<evidence type="ECO:0000313" key="13">
    <source>
        <dbReference type="EMBL" id="EDO33512.1"/>
    </source>
</evidence>
<dbReference type="PANTHER" id="PTHR22748:SF6">
    <property type="entry name" value="DNA-(APURINIC OR APYRIMIDINIC SITE) ENDONUCLEASE"/>
    <property type="match status" value="1"/>
</dbReference>
<feature type="active site" description="Proton acceptor" evidence="8">
    <location>
        <position position="248"/>
    </location>
</feature>
<evidence type="ECO:0000256" key="11">
    <source>
        <dbReference type="RuleBase" id="RU362131"/>
    </source>
</evidence>
<dbReference type="NCBIfam" id="TIGR00633">
    <property type="entry name" value="xth"/>
    <property type="match status" value="1"/>
</dbReference>
<protein>
    <recommendedName>
        <fullName evidence="4">exodeoxyribonuclease III</fullName>
        <ecNumber evidence="4">3.1.11.2</ecNumber>
    </recommendedName>
</protein>
<evidence type="ECO:0000256" key="7">
    <source>
        <dbReference type="ARBA" id="ARBA00022842"/>
    </source>
</evidence>
<evidence type="ECO:0000256" key="3">
    <source>
        <dbReference type="ARBA" id="ARBA00007092"/>
    </source>
</evidence>
<feature type="binding site" evidence="9">
    <location>
        <position position="39"/>
    </location>
    <ligand>
        <name>Mg(2+)</name>
        <dbReference type="ChEBI" id="CHEBI:18420"/>
        <label>1</label>
    </ligand>
</feature>
<dbReference type="InterPro" id="IPR020848">
    <property type="entry name" value="AP_endonuclease_F1_CS"/>
</dbReference>
<dbReference type="AlphaFoldDB" id="A7SRZ2"/>
<evidence type="ECO:0000256" key="6">
    <source>
        <dbReference type="ARBA" id="ARBA00022801"/>
    </source>
</evidence>
<comment type="similarity">
    <text evidence="3 11">Belongs to the DNA repair enzymes AP/ExoA family.</text>
</comment>
<dbReference type="PROSITE" id="PS51435">
    <property type="entry name" value="AP_NUCLEASE_F1_4"/>
    <property type="match status" value="1"/>
</dbReference>
<dbReference type="SUPFAM" id="SSF56219">
    <property type="entry name" value="DNase I-like"/>
    <property type="match status" value="1"/>
</dbReference>
<feature type="domain" description="Endonuclease/exonuclease/phosphatase" evidence="12">
    <location>
        <begin position="9"/>
        <end position="248"/>
    </location>
</feature>
<keyword evidence="5 9" id="KW-0479">Metal-binding</keyword>
<dbReference type="GO" id="GO:0046872">
    <property type="term" value="F:metal ion binding"/>
    <property type="evidence" value="ECO:0007669"/>
    <property type="project" value="UniProtKB-KW"/>
</dbReference>
<feature type="site" description="Transition state stabilizer" evidence="10">
    <location>
        <position position="152"/>
    </location>
</feature>
<dbReference type="PROSITE" id="PS00728">
    <property type="entry name" value="AP_NUCLEASE_F1_3"/>
    <property type="match status" value="1"/>
</dbReference>
<evidence type="ECO:0000259" key="12">
    <source>
        <dbReference type="Pfam" id="PF03372"/>
    </source>
</evidence>